<evidence type="ECO:0000313" key="3">
    <source>
        <dbReference type="Proteomes" id="UP000433876"/>
    </source>
</evidence>
<organism evidence="2 3">
    <name type="scientific">Sordaria macrospora</name>
    <dbReference type="NCBI Taxonomy" id="5147"/>
    <lineage>
        <taxon>Eukaryota</taxon>
        <taxon>Fungi</taxon>
        <taxon>Dikarya</taxon>
        <taxon>Ascomycota</taxon>
        <taxon>Pezizomycotina</taxon>
        <taxon>Sordariomycetes</taxon>
        <taxon>Sordariomycetidae</taxon>
        <taxon>Sordariales</taxon>
        <taxon>Sordariaceae</taxon>
        <taxon>Sordaria</taxon>
    </lineage>
</organism>
<proteinExistence type="predicted"/>
<keyword evidence="1" id="KW-0812">Transmembrane</keyword>
<feature type="transmembrane region" description="Helical" evidence="1">
    <location>
        <begin position="41"/>
        <end position="62"/>
    </location>
</feature>
<comment type="caution">
    <text evidence="2">The sequence shown here is derived from an EMBL/GenBank/DDBJ whole genome shotgun (WGS) entry which is preliminary data.</text>
</comment>
<evidence type="ECO:0000256" key="1">
    <source>
        <dbReference type="SAM" id="Phobius"/>
    </source>
</evidence>
<keyword evidence="1" id="KW-1133">Transmembrane helix</keyword>
<dbReference type="VEuPathDB" id="FungiDB:SMAC_02043"/>
<reference evidence="2 3" key="1">
    <citation type="submission" date="2017-07" db="EMBL/GenBank/DDBJ databases">
        <title>Genome sequence of the Sordaria macrospora wild type strain R19027.</title>
        <authorList>
            <person name="Nowrousian M."/>
            <person name="Teichert I."/>
            <person name="Kueck U."/>
        </authorList>
    </citation>
    <scope>NUCLEOTIDE SEQUENCE [LARGE SCALE GENOMIC DNA]</scope>
    <source>
        <strain evidence="2 3">R19027</strain>
        <tissue evidence="2">Mycelium</tissue>
    </source>
</reference>
<gene>
    <name evidence="2" type="ORF">SMACR_02043</name>
</gene>
<dbReference type="AlphaFoldDB" id="A0A8S8ZU76"/>
<accession>A0A8S8ZU76</accession>
<feature type="transmembrane region" description="Helical" evidence="1">
    <location>
        <begin position="69"/>
        <end position="87"/>
    </location>
</feature>
<evidence type="ECO:0000313" key="2">
    <source>
        <dbReference type="EMBL" id="KAA8632959.1"/>
    </source>
</evidence>
<protein>
    <submittedName>
        <fullName evidence="2">Uncharacterized protein</fullName>
    </submittedName>
</protein>
<dbReference type="EMBL" id="NMPR01000045">
    <property type="protein sequence ID" value="KAA8632959.1"/>
    <property type="molecule type" value="Genomic_DNA"/>
</dbReference>
<sequence>MPDPTMYGLPPGTDMCTILGSTPPEGKVLNFVDPPSLKPGLMAVCFILCPTALVLTVGRLIANRKMWKAADYSSMVSVILLVGMIGMELGVNSYHDYARHQYDIPLC</sequence>
<name>A0A8S8ZU76_SORMA</name>
<dbReference type="Proteomes" id="UP000433876">
    <property type="component" value="Unassembled WGS sequence"/>
</dbReference>
<keyword evidence="1" id="KW-0472">Membrane</keyword>